<dbReference type="AlphaFoldDB" id="A0A4Y2M1D1"/>
<feature type="region of interest" description="Disordered" evidence="1">
    <location>
        <begin position="1"/>
        <end position="20"/>
    </location>
</feature>
<name>A0A4Y2M1D1_ARAVE</name>
<evidence type="ECO:0000313" key="3">
    <source>
        <dbReference type="Proteomes" id="UP000499080"/>
    </source>
</evidence>
<evidence type="ECO:0000256" key="1">
    <source>
        <dbReference type="SAM" id="MobiDB-lite"/>
    </source>
</evidence>
<gene>
    <name evidence="2" type="ORF">AVEN_260581_1</name>
</gene>
<dbReference type="Proteomes" id="UP000499080">
    <property type="component" value="Unassembled WGS sequence"/>
</dbReference>
<organism evidence="2 3">
    <name type="scientific">Araneus ventricosus</name>
    <name type="common">Orbweaver spider</name>
    <name type="synonym">Epeira ventricosa</name>
    <dbReference type="NCBI Taxonomy" id="182803"/>
    <lineage>
        <taxon>Eukaryota</taxon>
        <taxon>Metazoa</taxon>
        <taxon>Ecdysozoa</taxon>
        <taxon>Arthropoda</taxon>
        <taxon>Chelicerata</taxon>
        <taxon>Arachnida</taxon>
        <taxon>Araneae</taxon>
        <taxon>Araneomorphae</taxon>
        <taxon>Entelegynae</taxon>
        <taxon>Araneoidea</taxon>
        <taxon>Araneidae</taxon>
        <taxon>Araneus</taxon>
    </lineage>
</organism>
<proteinExistence type="predicted"/>
<protein>
    <submittedName>
        <fullName evidence="2">Uncharacterized protein</fullName>
    </submittedName>
</protein>
<dbReference type="EMBL" id="BGPR01006665">
    <property type="protein sequence ID" value="GBN20858.1"/>
    <property type="molecule type" value="Genomic_DNA"/>
</dbReference>
<comment type="caution">
    <text evidence="2">The sequence shown here is derived from an EMBL/GenBank/DDBJ whole genome shotgun (WGS) entry which is preliminary data.</text>
</comment>
<feature type="compositionally biased region" description="Polar residues" evidence="1">
    <location>
        <begin position="1"/>
        <end position="19"/>
    </location>
</feature>
<reference evidence="2 3" key="1">
    <citation type="journal article" date="2019" name="Sci. Rep.">
        <title>Orb-weaving spider Araneus ventricosus genome elucidates the spidroin gene catalogue.</title>
        <authorList>
            <person name="Kono N."/>
            <person name="Nakamura H."/>
            <person name="Ohtoshi R."/>
            <person name="Moran D.A.P."/>
            <person name="Shinohara A."/>
            <person name="Yoshida Y."/>
            <person name="Fujiwara M."/>
            <person name="Mori M."/>
            <person name="Tomita M."/>
            <person name="Arakawa K."/>
        </authorList>
    </citation>
    <scope>NUCLEOTIDE SEQUENCE [LARGE SCALE GENOMIC DNA]</scope>
</reference>
<sequence>MTSLRSSPPANDFATTHSGNGECLSGEFSLRSSLVKPAGVVSPKLSRILLENGAVSPPPAWIKKFEPIVTQDPTTIRKYLGKKSNSKRCVPIKCIAISTLYRSRTILPRARIATKYACPWKMG</sequence>
<accession>A0A4Y2M1D1</accession>
<evidence type="ECO:0000313" key="2">
    <source>
        <dbReference type="EMBL" id="GBN20858.1"/>
    </source>
</evidence>
<keyword evidence="3" id="KW-1185">Reference proteome</keyword>